<accession>A0A074ZJA8</accession>
<dbReference type="CTD" id="20322841"/>
<dbReference type="EMBL" id="KL596849">
    <property type="protein sequence ID" value="KER23440.1"/>
    <property type="molecule type" value="Genomic_DNA"/>
</dbReference>
<evidence type="ECO:0000313" key="1">
    <source>
        <dbReference type="EMBL" id="KER23440.1"/>
    </source>
</evidence>
<dbReference type="RefSeq" id="XP_009172797.1">
    <property type="nucleotide sequence ID" value="XM_009174533.1"/>
</dbReference>
<dbReference type="GeneID" id="20322841"/>
<gene>
    <name evidence="1" type="ORF">T265_08662</name>
</gene>
<sequence length="259" mass="28728">MRDPMSVARTIPSVTQWVDEVRKPSHHGASPTQNATSAGNQCRLEIPVEGGNAFADDEPGKKLATMVALDDGGDSAPIEFPHTSNKKGNRLQHWTHPSLINPINVAGTIQLVQREPPRCYFHRMYKGLMFQVFISRSYSGMGACLDKKNPLNPSSIVCVMKRSVPPTRLGELALTLQSTHLTTLSTNSEGNGWRCSPKLPGPGLFLSFSSFRSTERHKRIKLFKFPARGSNLAIVRTRINRPLKALETGCQMKRQQPLE</sequence>
<proteinExistence type="predicted"/>
<name>A0A074ZJA8_OPIVI</name>
<protein>
    <submittedName>
        <fullName evidence="1">Uncharacterized protein</fullName>
    </submittedName>
</protein>
<evidence type="ECO:0000313" key="2">
    <source>
        <dbReference type="Proteomes" id="UP000054324"/>
    </source>
</evidence>
<dbReference type="AlphaFoldDB" id="A0A074ZJA8"/>
<dbReference type="KEGG" id="ovi:T265_08662"/>
<organism evidence="1 2">
    <name type="scientific">Opisthorchis viverrini</name>
    <name type="common">Southeast Asian liver fluke</name>
    <dbReference type="NCBI Taxonomy" id="6198"/>
    <lineage>
        <taxon>Eukaryota</taxon>
        <taxon>Metazoa</taxon>
        <taxon>Spiralia</taxon>
        <taxon>Lophotrochozoa</taxon>
        <taxon>Platyhelminthes</taxon>
        <taxon>Trematoda</taxon>
        <taxon>Digenea</taxon>
        <taxon>Opisthorchiida</taxon>
        <taxon>Opisthorchiata</taxon>
        <taxon>Opisthorchiidae</taxon>
        <taxon>Opisthorchis</taxon>
    </lineage>
</organism>
<reference evidence="1 2" key="1">
    <citation type="submission" date="2013-11" db="EMBL/GenBank/DDBJ databases">
        <title>Opisthorchis viverrini - life in the bile duct.</title>
        <authorList>
            <person name="Young N.D."/>
            <person name="Nagarajan N."/>
            <person name="Lin S.J."/>
            <person name="Korhonen P.K."/>
            <person name="Jex A.R."/>
            <person name="Hall R.S."/>
            <person name="Safavi-Hemami H."/>
            <person name="Kaewkong W."/>
            <person name="Bertrand D."/>
            <person name="Gao S."/>
            <person name="Seet Q."/>
            <person name="Wongkham S."/>
            <person name="Teh B.T."/>
            <person name="Wongkham C."/>
            <person name="Intapan P.M."/>
            <person name="Maleewong W."/>
            <person name="Yang X."/>
            <person name="Hu M."/>
            <person name="Wang Z."/>
            <person name="Hofmann A."/>
            <person name="Sternberg P.W."/>
            <person name="Tan P."/>
            <person name="Wang J."/>
            <person name="Gasser R.B."/>
        </authorList>
    </citation>
    <scope>NUCLEOTIDE SEQUENCE [LARGE SCALE GENOMIC DNA]</scope>
</reference>
<keyword evidence="2" id="KW-1185">Reference proteome</keyword>
<dbReference type="Proteomes" id="UP000054324">
    <property type="component" value="Unassembled WGS sequence"/>
</dbReference>